<keyword evidence="3" id="KW-1185">Reference proteome</keyword>
<keyword evidence="1" id="KW-0472">Membrane</keyword>
<sequence>MTFEWSRRPYTAPFVRDMIYNQEDCHKDASNDNHYHRGDAVGKYKFVKHIPFAKKISELPLQDCQSGYLGGIGGCSSTLSVQSMVPSTAFGNQCSTQIRGSDIFFLPKPTQLLCFALPVFVLMPNLTVFARQWFFYGPK</sequence>
<comment type="caution">
    <text evidence="2">The sequence shown here is derived from an EMBL/GenBank/DDBJ whole genome shotgun (WGS) entry which is preliminary data.</text>
</comment>
<reference evidence="2" key="1">
    <citation type="journal article" date="2014" name="Nucleic Acids Res.">
        <title>The evolutionary dynamics of variant antigen genes in Babesia reveal a history of genomic innovation underlying host-parasite interaction.</title>
        <authorList>
            <person name="Jackson A.P."/>
            <person name="Otto T.D."/>
            <person name="Darby A."/>
            <person name="Ramaprasad A."/>
            <person name="Xia D."/>
            <person name="Echaide I.E."/>
            <person name="Farber M."/>
            <person name="Gahlot S."/>
            <person name="Gamble J."/>
            <person name="Gupta D."/>
            <person name="Gupta Y."/>
            <person name="Jackson L."/>
            <person name="Malandrin L."/>
            <person name="Malas T.B."/>
            <person name="Moussa E."/>
            <person name="Nair M."/>
            <person name="Reid A.J."/>
            <person name="Sanders M."/>
            <person name="Sharma J."/>
            <person name="Tracey A."/>
            <person name="Quail M.A."/>
            <person name="Weir W."/>
            <person name="Wastling J.M."/>
            <person name="Hall N."/>
            <person name="Willadsen P."/>
            <person name="Lingelbach K."/>
            <person name="Shiels B."/>
            <person name="Tait A."/>
            <person name="Berriman M."/>
            <person name="Allred D.R."/>
            <person name="Pain A."/>
        </authorList>
    </citation>
    <scope>NUCLEOTIDE SEQUENCE</scope>
    <source>
        <strain evidence="2">1802A</strain>
    </source>
</reference>
<dbReference type="Proteomes" id="UP001195914">
    <property type="component" value="Unassembled WGS sequence"/>
</dbReference>
<evidence type="ECO:0000313" key="3">
    <source>
        <dbReference type="Proteomes" id="UP001195914"/>
    </source>
</evidence>
<evidence type="ECO:0000313" key="2">
    <source>
        <dbReference type="EMBL" id="KAK1937305.1"/>
    </source>
</evidence>
<reference evidence="2" key="2">
    <citation type="submission" date="2021-05" db="EMBL/GenBank/DDBJ databases">
        <authorList>
            <person name="Pain A."/>
        </authorList>
    </citation>
    <scope>NUCLEOTIDE SEQUENCE</scope>
    <source>
        <strain evidence="2">1802A</strain>
    </source>
</reference>
<organism evidence="2 3">
    <name type="scientific">Babesia divergens</name>
    <dbReference type="NCBI Taxonomy" id="32595"/>
    <lineage>
        <taxon>Eukaryota</taxon>
        <taxon>Sar</taxon>
        <taxon>Alveolata</taxon>
        <taxon>Apicomplexa</taxon>
        <taxon>Aconoidasida</taxon>
        <taxon>Piroplasmida</taxon>
        <taxon>Babesiidae</taxon>
        <taxon>Babesia</taxon>
    </lineage>
</organism>
<proteinExistence type="predicted"/>
<name>A0AAD9GFA2_BABDI</name>
<dbReference type="EMBL" id="JAHBMH010000033">
    <property type="protein sequence ID" value="KAK1937305.1"/>
    <property type="molecule type" value="Genomic_DNA"/>
</dbReference>
<evidence type="ECO:0000256" key="1">
    <source>
        <dbReference type="SAM" id="Phobius"/>
    </source>
</evidence>
<feature type="transmembrane region" description="Helical" evidence="1">
    <location>
        <begin position="112"/>
        <end position="134"/>
    </location>
</feature>
<protein>
    <submittedName>
        <fullName evidence="2">Uncharacterized protein</fullName>
    </submittedName>
</protein>
<gene>
    <name evidence="2" type="ORF">X943_000899</name>
</gene>
<keyword evidence="1" id="KW-0812">Transmembrane</keyword>
<keyword evidence="1" id="KW-1133">Transmembrane helix</keyword>
<dbReference type="AlphaFoldDB" id="A0AAD9GFA2"/>
<accession>A0AAD9GFA2</accession>